<feature type="transmembrane region" description="Helical" evidence="1">
    <location>
        <begin position="25"/>
        <end position="48"/>
    </location>
</feature>
<feature type="transmembrane region" description="Helical" evidence="1">
    <location>
        <begin position="179"/>
        <end position="197"/>
    </location>
</feature>
<evidence type="ECO:0000313" key="2">
    <source>
        <dbReference type="EnsemblMetazoa" id="tetur08g02220.1"/>
    </source>
</evidence>
<dbReference type="HOGENOM" id="CLU_1162446_0_0_1"/>
<reference evidence="3" key="1">
    <citation type="submission" date="2011-08" db="EMBL/GenBank/DDBJ databases">
        <authorList>
            <person name="Rombauts S."/>
        </authorList>
    </citation>
    <scope>NUCLEOTIDE SEQUENCE</scope>
    <source>
        <strain evidence="3">London</strain>
    </source>
</reference>
<keyword evidence="3" id="KW-1185">Reference proteome</keyword>
<dbReference type="EMBL" id="CAEY01001943">
    <property type="status" value="NOT_ANNOTATED_CDS"/>
    <property type="molecule type" value="Genomic_DNA"/>
</dbReference>
<reference evidence="2" key="2">
    <citation type="submission" date="2015-06" db="UniProtKB">
        <authorList>
            <consortium name="EnsemblMetazoa"/>
        </authorList>
    </citation>
    <scope>IDENTIFICATION</scope>
</reference>
<keyword evidence="1" id="KW-1133">Transmembrane helix</keyword>
<protein>
    <submittedName>
        <fullName evidence="2">Uncharacterized protein</fullName>
    </submittedName>
</protein>
<evidence type="ECO:0000313" key="3">
    <source>
        <dbReference type="Proteomes" id="UP000015104"/>
    </source>
</evidence>
<accession>T1KAY7</accession>
<feature type="transmembrane region" description="Helical" evidence="1">
    <location>
        <begin position="96"/>
        <end position="117"/>
    </location>
</feature>
<dbReference type="Proteomes" id="UP000015104">
    <property type="component" value="Unassembled WGS sequence"/>
</dbReference>
<proteinExistence type="predicted"/>
<keyword evidence="1" id="KW-0472">Membrane</keyword>
<feature type="transmembrane region" description="Helical" evidence="1">
    <location>
        <begin position="138"/>
        <end position="159"/>
    </location>
</feature>
<evidence type="ECO:0000256" key="1">
    <source>
        <dbReference type="SAM" id="Phobius"/>
    </source>
</evidence>
<dbReference type="EnsemblMetazoa" id="tetur08g02220.1">
    <property type="protein sequence ID" value="tetur08g02220.1"/>
    <property type="gene ID" value="tetur08g02220"/>
</dbReference>
<keyword evidence="1" id="KW-0812">Transmembrane</keyword>
<name>T1KAY7_TETUR</name>
<sequence length="239" mass="26261">MVLGHSCLLVNTASSKTQSSTMARLLGLALVAGWVVPQGLYITLIDLISPEKSSHQYADRLLYTPNHLAVNGASHSNHIGFMLCITRLASPVVAQLSWHYLVIVIPLTTIVFISSVAEALKENQSKSDPSNCYCLRDFPVLLSLYFNLMWLIILRPLIILQTLVLAKEGNNFLPESPDYLDFGTHLVLIFSSLLVPFSSYGGFRSKINQSTCQIEIDHVDGISCDLDSIGSQCSSSICQ</sequence>
<dbReference type="AlphaFoldDB" id="T1KAY7"/>
<organism evidence="2 3">
    <name type="scientific">Tetranychus urticae</name>
    <name type="common">Two-spotted spider mite</name>
    <dbReference type="NCBI Taxonomy" id="32264"/>
    <lineage>
        <taxon>Eukaryota</taxon>
        <taxon>Metazoa</taxon>
        <taxon>Ecdysozoa</taxon>
        <taxon>Arthropoda</taxon>
        <taxon>Chelicerata</taxon>
        <taxon>Arachnida</taxon>
        <taxon>Acari</taxon>
        <taxon>Acariformes</taxon>
        <taxon>Trombidiformes</taxon>
        <taxon>Prostigmata</taxon>
        <taxon>Eleutherengona</taxon>
        <taxon>Raphignathae</taxon>
        <taxon>Tetranychoidea</taxon>
        <taxon>Tetranychidae</taxon>
        <taxon>Tetranychus</taxon>
    </lineage>
</organism>